<dbReference type="RefSeq" id="WP_259549935.1">
    <property type="nucleotide sequence ID" value="NZ_BAABHW010000002.1"/>
</dbReference>
<sequence length="215" mass="24678">MTANLLLEFIGPSGVGKTTFIDTFLAHRQETWTHRNAIDLSKPYQSTLIHEYFLQGKLQRVLRESNDMLKRVTRVRYFGRVLTIDVAAMNALPTPAVLEEGVFQHFGVEFQKIAKHYPGDFKSFMALRAFVNLTGDPQRILDQSKERGETRWAMGDTTDGSNDKKLIKQIEDSLAFRQRQAKELEAYGRPVLTLDAEMPDEEKLAILDEFIKELQ</sequence>
<dbReference type="EMBL" id="BAABHW010000002">
    <property type="protein sequence ID" value="GAA5070694.1"/>
    <property type="molecule type" value="Genomic_DNA"/>
</dbReference>
<evidence type="ECO:0000313" key="2">
    <source>
        <dbReference type="Proteomes" id="UP001499910"/>
    </source>
</evidence>
<name>A0ABP9L472_9RHOB</name>
<proteinExistence type="predicted"/>
<keyword evidence="2" id="KW-1185">Reference proteome</keyword>
<dbReference type="SUPFAM" id="SSF52540">
    <property type="entry name" value="P-loop containing nucleoside triphosphate hydrolases"/>
    <property type="match status" value="1"/>
</dbReference>
<organism evidence="1 2">
    <name type="scientific">[Roseibacterium] beibuensis</name>
    <dbReference type="NCBI Taxonomy" id="1193142"/>
    <lineage>
        <taxon>Bacteria</taxon>
        <taxon>Pseudomonadati</taxon>
        <taxon>Pseudomonadota</taxon>
        <taxon>Alphaproteobacteria</taxon>
        <taxon>Rhodobacterales</taxon>
        <taxon>Roseobacteraceae</taxon>
        <taxon>Roseicyclus</taxon>
    </lineage>
</organism>
<gene>
    <name evidence="1" type="ORF">GCM10023209_13620</name>
</gene>
<comment type="caution">
    <text evidence="1">The sequence shown here is derived from an EMBL/GenBank/DDBJ whole genome shotgun (WGS) entry which is preliminary data.</text>
</comment>
<dbReference type="InterPro" id="IPR027417">
    <property type="entry name" value="P-loop_NTPase"/>
</dbReference>
<accession>A0ABP9L472</accession>
<reference evidence="2" key="1">
    <citation type="journal article" date="2019" name="Int. J. Syst. Evol. Microbiol.">
        <title>The Global Catalogue of Microorganisms (GCM) 10K type strain sequencing project: providing services to taxonomists for standard genome sequencing and annotation.</title>
        <authorList>
            <consortium name="The Broad Institute Genomics Platform"/>
            <consortium name="The Broad Institute Genome Sequencing Center for Infectious Disease"/>
            <person name="Wu L."/>
            <person name="Ma J."/>
        </authorList>
    </citation>
    <scope>NUCLEOTIDE SEQUENCE [LARGE SCALE GENOMIC DNA]</scope>
    <source>
        <strain evidence="2">JCM 18015</strain>
    </source>
</reference>
<dbReference type="Proteomes" id="UP001499910">
    <property type="component" value="Unassembled WGS sequence"/>
</dbReference>
<evidence type="ECO:0008006" key="3">
    <source>
        <dbReference type="Google" id="ProtNLM"/>
    </source>
</evidence>
<evidence type="ECO:0000313" key="1">
    <source>
        <dbReference type="EMBL" id="GAA5070694.1"/>
    </source>
</evidence>
<protein>
    <recommendedName>
        <fullName evidence="3">Thymidylate kinase</fullName>
    </recommendedName>
</protein>